<dbReference type="InterPro" id="IPR021309">
    <property type="entry name" value="YgaP-like_TM"/>
</dbReference>
<feature type="transmembrane region" description="Helical" evidence="1">
    <location>
        <begin position="120"/>
        <end position="138"/>
    </location>
</feature>
<evidence type="ECO:0000259" key="2">
    <source>
        <dbReference type="PROSITE" id="PS50206"/>
    </source>
</evidence>
<evidence type="ECO:0000256" key="1">
    <source>
        <dbReference type="SAM" id="Phobius"/>
    </source>
</evidence>
<dbReference type="InterPro" id="IPR036873">
    <property type="entry name" value="Rhodanese-like_dom_sf"/>
</dbReference>
<proteinExistence type="predicted"/>
<organism evidence="3 4">
    <name type="scientific">Mannheimia bovis</name>
    <dbReference type="NCBI Taxonomy" id="2770636"/>
    <lineage>
        <taxon>Bacteria</taxon>
        <taxon>Pseudomonadati</taxon>
        <taxon>Pseudomonadota</taxon>
        <taxon>Gammaproteobacteria</taxon>
        <taxon>Pasteurellales</taxon>
        <taxon>Pasteurellaceae</taxon>
        <taxon>Mannheimia</taxon>
    </lineage>
</organism>
<dbReference type="SUPFAM" id="SSF52821">
    <property type="entry name" value="Rhodanese/Cell cycle control phosphatase"/>
    <property type="match status" value="1"/>
</dbReference>
<accession>A0A7H1C4Z6</accession>
<dbReference type="SMART" id="SM00450">
    <property type="entry name" value="RHOD"/>
    <property type="match status" value="1"/>
</dbReference>
<keyword evidence="4" id="KW-1185">Reference proteome</keyword>
<feature type="transmembrane region" description="Helical" evidence="1">
    <location>
        <begin position="144"/>
        <end position="169"/>
    </location>
</feature>
<dbReference type="EMBL" id="CP061280">
    <property type="protein sequence ID" value="QNS16051.1"/>
    <property type="molecule type" value="Genomic_DNA"/>
</dbReference>
<evidence type="ECO:0000313" key="3">
    <source>
        <dbReference type="EMBL" id="QNS16051.1"/>
    </source>
</evidence>
<dbReference type="Gene3D" id="3.40.250.10">
    <property type="entry name" value="Rhodanese-like domain"/>
    <property type="match status" value="1"/>
</dbReference>
<name>A0A7H1C4Z6_9PAST</name>
<dbReference type="InterPro" id="IPR001763">
    <property type="entry name" value="Rhodanese-like_dom"/>
</dbReference>
<protein>
    <submittedName>
        <fullName evidence="3">Rhodanese family protein</fullName>
    </submittedName>
</protein>
<gene>
    <name evidence="3" type="ORF">ICJ55_04805</name>
</gene>
<feature type="domain" description="Rhodanese" evidence="2">
    <location>
        <begin position="15"/>
        <end position="108"/>
    </location>
</feature>
<dbReference type="Gene3D" id="6.10.140.1340">
    <property type="match status" value="1"/>
</dbReference>
<dbReference type="Pfam" id="PF00581">
    <property type="entry name" value="Rhodanese"/>
    <property type="match status" value="1"/>
</dbReference>
<evidence type="ECO:0000313" key="4">
    <source>
        <dbReference type="Proteomes" id="UP000576260"/>
    </source>
</evidence>
<dbReference type="RefSeq" id="WP_188157547.1">
    <property type="nucleotide sequence ID" value="NZ_CP061280.1"/>
</dbReference>
<reference evidence="3 4" key="1">
    <citation type="submission" date="2020-09" db="EMBL/GenBank/DDBJ databases">
        <title>Mannheimia bovis sp.nov., isolated from a cow.</title>
        <authorList>
            <person name="Li F."/>
        </authorList>
    </citation>
    <scope>NUCLEOTIDE SEQUENCE [LARGE SCALE GENOMIC DNA]</scope>
    <source>
        <strain evidence="3 4">ZY190616</strain>
    </source>
</reference>
<dbReference type="Pfam" id="PF11127">
    <property type="entry name" value="YgaP-like_TM"/>
    <property type="match status" value="1"/>
</dbReference>
<keyword evidence="1" id="KW-0472">Membrane</keyword>
<dbReference type="KEGG" id="mbos:ICJ55_04805"/>
<sequence>MSISTITAFQAQQKIAEGAVCIDIRQAEEFLREHIQGAVCTPLAQLQATGLPEQAKNSNCIIFYCKSGGRTGSACNQLVALNTEENREIFLLQDGLNGWKSSGFLTEKNQRQPIEMQRQVQIAAGSLILLSMILGTFINPLFYVLATFVGAGLMFAGISGFCGMAIFLAKMPWNKV</sequence>
<dbReference type="Proteomes" id="UP000576260">
    <property type="component" value="Chromosome"/>
</dbReference>
<keyword evidence="1" id="KW-0812">Transmembrane</keyword>
<keyword evidence="1" id="KW-1133">Transmembrane helix</keyword>
<dbReference type="PROSITE" id="PS50206">
    <property type="entry name" value="RHODANESE_3"/>
    <property type="match status" value="1"/>
</dbReference>
<dbReference type="AlphaFoldDB" id="A0A7H1C4Z6"/>